<organism evidence="4 5">
    <name type="scientific">Patellaria atrata CBS 101060</name>
    <dbReference type="NCBI Taxonomy" id="1346257"/>
    <lineage>
        <taxon>Eukaryota</taxon>
        <taxon>Fungi</taxon>
        <taxon>Dikarya</taxon>
        <taxon>Ascomycota</taxon>
        <taxon>Pezizomycotina</taxon>
        <taxon>Dothideomycetes</taxon>
        <taxon>Dothideomycetes incertae sedis</taxon>
        <taxon>Patellariales</taxon>
        <taxon>Patellariaceae</taxon>
        <taxon>Patellaria</taxon>
    </lineage>
</organism>
<dbReference type="PANTHER" id="PTHR44229:SF4">
    <property type="entry name" value="15-HYDROXYPROSTAGLANDIN DEHYDROGENASE [NAD(+)]"/>
    <property type="match status" value="1"/>
</dbReference>
<accession>A0A9P4S790</accession>
<keyword evidence="2" id="KW-0560">Oxidoreductase</keyword>
<dbReference type="Proteomes" id="UP000799429">
    <property type="component" value="Unassembled WGS sequence"/>
</dbReference>
<dbReference type="Pfam" id="PF00106">
    <property type="entry name" value="adh_short"/>
    <property type="match status" value="1"/>
</dbReference>
<proteinExistence type="inferred from homology"/>
<sequence length="298" mass="32434">MKVGDFPIKGKIVVVTGGGSGINFSFVKKAVAEGCKVIIGDLTLTPEASKWFDKESKSSPVFFEKCDVTKWDQLKNLVTVSLKHFSDVPDVYVAGAGVFEPKWSNFWDDTEMERYAEMDINASHPIKLTRIAMQSLAEKNKKGVVLSLASIAGLQGTYSAALYCASKHAVVGFTKSMTLADELEGVKVATICPGLVYTPLWTDRHDAKQALDRFGVVMENAQTPDQVADLMLEVIQEGKYTGGAVVECTVGGSRIIPEWNISPPPGVGSSVPREVLEKNVKPMRDIMSAYRQKAPANL</sequence>
<evidence type="ECO:0000256" key="3">
    <source>
        <dbReference type="RuleBase" id="RU000363"/>
    </source>
</evidence>
<gene>
    <name evidence="4" type="ORF">M501DRAFT_977560</name>
</gene>
<dbReference type="PRINTS" id="PR00080">
    <property type="entry name" value="SDRFAMILY"/>
</dbReference>
<comment type="caution">
    <text evidence="4">The sequence shown here is derived from an EMBL/GenBank/DDBJ whole genome shotgun (WGS) entry which is preliminary data.</text>
</comment>
<dbReference type="GO" id="GO:0005737">
    <property type="term" value="C:cytoplasm"/>
    <property type="evidence" value="ECO:0007669"/>
    <property type="project" value="TreeGrafter"/>
</dbReference>
<dbReference type="InterPro" id="IPR002347">
    <property type="entry name" value="SDR_fam"/>
</dbReference>
<dbReference type="PRINTS" id="PR00081">
    <property type="entry name" value="GDHRDH"/>
</dbReference>
<evidence type="ECO:0000313" key="4">
    <source>
        <dbReference type="EMBL" id="KAF2837421.1"/>
    </source>
</evidence>
<evidence type="ECO:0000313" key="5">
    <source>
        <dbReference type="Proteomes" id="UP000799429"/>
    </source>
</evidence>
<evidence type="ECO:0000256" key="1">
    <source>
        <dbReference type="ARBA" id="ARBA00006484"/>
    </source>
</evidence>
<dbReference type="SUPFAM" id="SSF51735">
    <property type="entry name" value="NAD(P)-binding Rossmann-fold domains"/>
    <property type="match status" value="1"/>
</dbReference>
<name>A0A9P4S790_9PEZI</name>
<dbReference type="PANTHER" id="PTHR44229">
    <property type="entry name" value="15-HYDROXYPROSTAGLANDIN DEHYDROGENASE [NAD(+)]"/>
    <property type="match status" value="1"/>
</dbReference>
<dbReference type="OrthoDB" id="5296at2759"/>
<dbReference type="InterPro" id="IPR036291">
    <property type="entry name" value="NAD(P)-bd_dom_sf"/>
</dbReference>
<comment type="similarity">
    <text evidence="1 3">Belongs to the short-chain dehydrogenases/reductases (SDR) family.</text>
</comment>
<dbReference type="AlphaFoldDB" id="A0A9P4S790"/>
<evidence type="ECO:0000256" key="2">
    <source>
        <dbReference type="ARBA" id="ARBA00023002"/>
    </source>
</evidence>
<dbReference type="Gene3D" id="3.40.50.720">
    <property type="entry name" value="NAD(P)-binding Rossmann-like Domain"/>
    <property type="match status" value="1"/>
</dbReference>
<keyword evidence="5" id="KW-1185">Reference proteome</keyword>
<dbReference type="GO" id="GO:0016616">
    <property type="term" value="F:oxidoreductase activity, acting on the CH-OH group of donors, NAD or NADP as acceptor"/>
    <property type="evidence" value="ECO:0007669"/>
    <property type="project" value="TreeGrafter"/>
</dbReference>
<dbReference type="EMBL" id="MU006099">
    <property type="protein sequence ID" value="KAF2837421.1"/>
    <property type="molecule type" value="Genomic_DNA"/>
</dbReference>
<reference evidence="4" key="1">
    <citation type="journal article" date="2020" name="Stud. Mycol.">
        <title>101 Dothideomycetes genomes: a test case for predicting lifestyles and emergence of pathogens.</title>
        <authorList>
            <person name="Haridas S."/>
            <person name="Albert R."/>
            <person name="Binder M."/>
            <person name="Bloem J."/>
            <person name="Labutti K."/>
            <person name="Salamov A."/>
            <person name="Andreopoulos B."/>
            <person name="Baker S."/>
            <person name="Barry K."/>
            <person name="Bills G."/>
            <person name="Bluhm B."/>
            <person name="Cannon C."/>
            <person name="Castanera R."/>
            <person name="Culley D."/>
            <person name="Daum C."/>
            <person name="Ezra D."/>
            <person name="Gonzalez J."/>
            <person name="Henrissat B."/>
            <person name="Kuo A."/>
            <person name="Liang C."/>
            <person name="Lipzen A."/>
            <person name="Lutzoni F."/>
            <person name="Magnuson J."/>
            <person name="Mondo S."/>
            <person name="Nolan M."/>
            <person name="Ohm R."/>
            <person name="Pangilinan J."/>
            <person name="Park H.-J."/>
            <person name="Ramirez L."/>
            <person name="Alfaro M."/>
            <person name="Sun H."/>
            <person name="Tritt A."/>
            <person name="Yoshinaga Y."/>
            <person name="Zwiers L.-H."/>
            <person name="Turgeon B."/>
            <person name="Goodwin S."/>
            <person name="Spatafora J."/>
            <person name="Crous P."/>
            <person name="Grigoriev I."/>
        </authorList>
    </citation>
    <scope>NUCLEOTIDE SEQUENCE</scope>
    <source>
        <strain evidence="4">CBS 101060</strain>
    </source>
</reference>
<protein>
    <submittedName>
        <fullName evidence="4">NAD(P)-binding protein</fullName>
    </submittedName>
</protein>